<dbReference type="EMBL" id="BSUK01000001">
    <property type="protein sequence ID" value="GMA22402.1"/>
    <property type="molecule type" value="Genomic_DNA"/>
</dbReference>
<dbReference type="Proteomes" id="UP001157091">
    <property type="component" value="Unassembled WGS sequence"/>
</dbReference>
<feature type="region of interest" description="Disordered" evidence="1">
    <location>
        <begin position="1"/>
        <end position="25"/>
    </location>
</feature>
<dbReference type="RefSeq" id="WP_284291383.1">
    <property type="nucleotide sequence ID" value="NZ_BSUK01000001.1"/>
</dbReference>
<dbReference type="PANTHER" id="PTHR35788">
    <property type="entry name" value="EXPORTED PROTEIN-RELATED"/>
    <property type="match status" value="1"/>
</dbReference>
<keyword evidence="5" id="KW-1185">Reference proteome</keyword>
<feature type="compositionally biased region" description="Pro residues" evidence="1">
    <location>
        <begin position="1"/>
        <end position="11"/>
    </location>
</feature>
<reference evidence="5" key="1">
    <citation type="journal article" date="2019" name="Int. J. Syst. Evol. Microbiol.">
        <title>The Global Catalogue of Microorganisms (GCM) 10K type strain sequencing project: providing services to taxonomists for standard genome sequencing and annotation.</title>
        <authorList>
            <consortium name="The Broad Institute Genomics Platform"/>
            <consortium name="The Broad Institute Genome Sequencing Center for Infectious Disease"/>
            <person name="Wu L."/>
            <person name="Ma J."/>
        </authorList>
    </citation>
    <scope>NUCLEOTIDE SEQUENCE [LARGE SCALE GENOMIC DNA]</scope>
    <source>
        <strain evidence="5">NBRC 106348</strain>
    </source>
</reference>
<feature type="transmembrane region" description="Helical" evidence="2">
    <location>
        <begin position="34"/>
        <end position="55"/>
    </location>
</feature>
<dbReference type="InterPro" id="IPR052913">
    <property type="entry name" value="Glycopeptide_resist_protein"/>
</dbReference>
<keyword evidence="2" id="KW-0472">Membrane</keyword>
<evidence type="ECO:0000313" key="4">
    <source>
        <dbReference type="EMBL" id="GMA22402.1"/>
    </source>
</evidence>
<feature type="domain" description="YoaR-like putative peptidoglycan binding" evidence="3">
    <location>
        <begin position="271"/>
        <end position="338"/>
    </location>
</feature>
<dbReference type="Pfam" id="PF04294">
    <property type="entry name" value="VanW"/>
    <property type="match status" value="1"/>
</dbReference>
<proteinExistence type="predicted"/>
<dbReference type="InterPro" id="IPR007391">
    <property type="entry name" value="Vancomycin_resist_VanW"/>
</dbReference>
<comment type="caution">
    <text evidence="4">The sequence shown here is derived from an EMBL/GenBank/DDBJ whole genome shotgun (WGS) entry which is preliminary data.</text>
</comment>
<keyword evidence="2" id="KW-0812">Transmembrane</keyword>
<name>A0ABQ6HW73_9MICO</name>
<evidence type="ECO:0000259" key="3">
    <source>
        <dbReference type="Pfam" id="PF12229"/>
    </source>
</evidence>
<dbReference type="InterPro" id="IPR022029">
    <property type="entry name" value="YoaR-like_PG-bd"/>
</dbReference>
<sequence>MPVPPGGPTGAPPTDDILRGLGEEPAPGRTGRTLVALGVVVVALVGAYVAAQWFVSDKIAHGTTVAGVEIGGKTVDDAAATLDDRLGDRATEPVAVVAAGKKAQLDPRKAGLTFDARATVDPLVSFTLAPSRLWHAVFGGSEVTPVTRVDTAKLTAALGTVGDAVEVKARNGSVAFSDGAATSVAPRNGTALDRGAARKVVTDGWLTASGALELPTTTVRPEVGADAVQNAMVLAGTVTSSPVDLTVGGQKVRLPGDVLAGAASFVPDGSTLTLKLDAQTLRTDVLARSTKLLTSAQDARFTFTDDKPTIADGKNGTGLDADALAKAVTAAAAKDSGRTATVELTTVEPATTTADLQKLGVTEKVSEFATPLTNEPVRTKNLEVGAAKITGDLVKPGQTFSLVDALSPITTAGGYHEAHVIEGGRLVDGIGGGLSQVATTTYNAAFFAGLDIVTHQPHSYWIPRYPEGREATIAVGLIDMKFANDTPYGVVVQAWLDDAKLHVALWSTKYYTVQTTTSPRTNVVEPSTVHDSSAGCVADAGGQPGFHVSVRRLVSRDGSVVKDETNQWTYKPQDRRVCTSGGGDG</sequence>
<organism evidence="4 5">
    <name type="scientific">Luteimicrobium album</name>
    <dbReference type="NCBI Taxonomy" id="1054550"/>
    <lineage>
        <taxon>Bacteria</taxon>
        <taxon>Bacillati</taxon>
        <taxon>Actinomycetota</taxon>
        <taxon>Actinomycetes</taxon>
        <taxon>Micrococcales</taxon>
        <taxon>Luteimicrobium</taxon>
    </lineage>
</organism>
<dbReference type="Pfam" id="PF12229">
    <property type="entry name" value="PG_binding_4"/>
    <property type="match status" value="1"/>
</dbReference>
<gene>
    <name evidence="4" type="ORF">GCM10025864_01610</name>
</gene>
<keyword evidence="2" id="KW-1133">Transmembrane helix</keyword>
<protein>
    <submittedName>
        <fullName evidence="4">Vanomycin resistance protein VanB</fullName>
    </submittedName>
</protein>
<evidence type="ECO:0000313" key="5">
    <source>
        <dbReference type="Proteomes" id="UP001157091"/>
    </source>
</evidence>
<accession>A0ABQ6HW73</accession>
<evidence type="ECO:0000256" key="2">
    <source>
        <dbReference type="SAM" id="Phobius"/>
    </source>
</evidence>
<evidence type="ECO:0000256" key="1">
    <source>
        <dbReference type="SAM" id="MobiDB-lite"/>
    </source>
</evidence>
<dbReference type="PANTHER" id="PTHR35788:SF1">
    <property type="entry name" value="EXPORTED PROTEIN"/>
    <property type="match status" value="1"/>
</dbReference>